<proteinExistence type="predicted"/>
<gene>
    <name evidence="2" type="ORF">VNE69_09110</name>
</gene>
<dbReference type="GeneID" id="90542389"/>
<dbReference type="KEGG" id="vnx:VNE69_09110"/>
<dbReference type="Proteomes" id="UP001334084">
    <property type="component" value="Chromosome 9"/>
</dbReference>
<protein>
    <submittedName>
        <fullName evidence="2">Uncharacterized protein</fullName>
    </submittedName>
</protein>
<feature type="region of interest" description="Disordered" evidence="1">
    <location>
        <begin position="1"/>
        <end position="22"/>
    </location>
</feature>
<evidence type="ECO:0000313" key="2">
    <source>
        <dbReference type="EMBL" id="WUR04555.1"/>
    </source>
</evidence>
<dbReference type="RefSeq" id="XP_065330700.1">
    <property type="nucleotide sequence ID" value="XM_065474628.1"/>
</dbReference>
<dbReference type="EMBL" id="CP142734">
    <property type="protein sequence ID" value="WUR04555.1"/>
    <property type="molecule type" value="Genomic_DNA"/>
</dbReference>
<accession>A0AAX4JEX5</accession>
<sequence length="141" mass="15981">MDPVKIKTTEDEKPKCDPRRGLTDSEHFVEELIDKETTVTVRGRKKAQSIGMKNTKQRDTLQEDVTNVLVIEDMEKSLILASTMLLEVSSIYNGKEKNLDKNGNDTTGLVIDMDCRDSNLKKRLQEDLQDYSEVFTDGVGL</sequence>
<keyword evidence="3" id="KW-1185">Reference proteome</keyword>
<dbReference type="AlphaFoldDB" id="A0AAX4JEX5"/>
<evidence type="ECO:0000256" key="1">
    <source>
        <dbReference type="SAM" id="MobiDB-lite"/>
    </source>
</evidence>
<evidence type="ECO:0000313" key="3">
    <source>
        <dbReference type="Proteomes" id="UP001334084"/>
    </source>
</evidence>
<reference evidence="2" key="1">
    <citation type="journal article" date="2024" name="BMC Genomics">
        <title>Functional annotation of a divergent genome using sequence and structure-based similarity.</title>
        <authorList>
            <person name="Svedberg D."/>
            <person name="Winiger R.R."/>
            <person name="Berg A."/>
            <person name="Sharma H."/>
            <person name="Tellgren-Roth C."/>
            <person name="Debrunner-Vossbrinck B.A."/>
            <person name="Vossbrinck C.R."/>
            <person name="Barandun J."/>
        </authorList>
    </citation>
    <scope>NUCLEOTIDE SEQUENCE</scope>
    <source>
        <strain evidence="2">Illinois isolate</strain>
    </source>
</reference>
<organism evidence="2 3">
    <name type="scientific">Vairimorpha necatrix</name>
    <dbReference type="NCBI Taxonomy" id="6039"/>
    <lineage>
        <taxon>Eukaryota</taxon>
        <taxon>Fungi</taxon>
        <taxon>Fungi incertae sedis</taxon>
        <taxon>Microsporidia</taxon>
        <taxon>Nosematidae</taxon>
        <taxon>Vairimorpha</taxon>
    </lineage>
</organism>
<name>A0AAX4JEX5_9MICR</name>